<comment type="caution">
    <text evidence="5">The sequence shown here is derived from an EMBL/GenBank/DDBJ whole genome shotgun (WGS) entry which is preliminary data.</text>
</comment>
<keyword evidence="6" id="KW-1185">Reference proteome</keyword>
<dbReference type="EMBL" id="AGNL01042837">
    <property type="protein sequence ID" value="EJK50847.1"/>
    <property type="molecule type" value="Genomic_DNA"/>
</dbReference>
<sequence length="358" mass="39331">MLACRLYWRLACRNLEISARADQVSADVLSTPPACPFLFPRVESRDERESRVGETHHQDDDDDEDDDALSIRFVGESTRRGAFIAEPTAFPALMTMIGREHILVVVAALSCHGGFAFNLPNLLPNFKPPTNGASLQNDLERGLLRAIDGTQNGKTADQRTQEGVLSIVKEMEKSFAPKETLLTNPKDAEILDGDWWLQFTMNDDAYSVVDGSEGDSKITTKQFKEDAQGSISAGGIKVDNNNNGGEGNPARQSFDVANGRVVNEIETGIGLVTVGIAFRPSRSVPRRALASFDTGTIATKFGLTISLDWIFDLRAKIKGSKESGWLETTYVSPYMRLGRGNKGSVFILTREKDLSKLR</sequence>
<dbReference type="OMA" id="RLCANTD"/>
<evidence type="ECO:0000256" key="1">
    <source>
        <dbReference type="ARBA" id="ARBA00004474"/>
    </source>
</evidence>
<dbReference type="Proteomes" id="UP000266841">
    <property type="component" value="Unassembled WGS sequence"/>
</dbReference>
<proteinExistence type="predicted"/>
<dbReference type="eggNOG" id="ENOG502SEZY">
    <property type="taxonomic scope" value="Eukaryota"/>
</dbReference>
<keyword evidence="2" id="KW-0934">Plastid</keyword>
<feature type="domain" description="Plastid lipid-associated protein/fibrillin conserved" evidence="4">
    <location>
        <begin position="138"/>
        <end position="207"/>
    </location>
</feature>
<dbReference type="OrthoDB" id="201321at2759"/>
<dbReference type="GO" id="GO:0009536">
    <property type="term" value="C:plastid"/>
    <property type="evidence" value="ECO:0007669"/>
    <property type="project" value="UniProtKB-SubCell"/>
</dbReference>
<dbReference type="AlphaFoldDB" id="K0RVW5"/>
<dbReference type="InterPro" id="IPR006843">
    <property type="entry name" value="PAP/fibrillin_dom"/>
</dbReference>
<protein>
    <recommendedName>
        <fullName evidence="4">Plastid lipid-associated protein/fibrillin conserved domain-containing protein</fullName>
    </recommendedName>
</protein>
<accession>K0RVW5</accession>
<feature type="domain" description="Plastid lipid-associated protein/fibrillin conserved" evidence="4">
    <location>
        <begin position="252"/>
        <end position="348"/>
    </location>
</feature>
<dbReference type="PANTHER" id="PTHR31906">
    <property type="entry name" value="PLASTID-LIPID-ASSOCIATED PROTEIN 4, CHLOROPLASTIC-RELATED"/>
    <property type="match status" value="1"/>
</dbReference>
<evidence type="ECO:0000256" key="2">
    <source>
        <dbReference type="ARBA" id="ARBA00022640"/>
    </source>
</evidence>
<evidence type="ECO:0000259" key="4">
    <source>
        <dbReference type="Pfam" id="PF04755"/>
    </source>
</evidence>
<feature type="region of interest" description="Disordered" evidence="3">
    <location>
        <begin position="46"/>
        <end position="67"/>
    </location>
</feature>
<evidence type="ECO:0000313" key="5">
    <source>
        <dbReference type="EMBL" id="EJK50847.1"/>
    </source>
</evidence>
<gene>
    <name evidence="5" type="ORF">THAOC_30049</name>
</gene>
<feature type="compositionally biased region" description="Basic and acidic residues" evidence="3">
    <location>
        <begin position="46"/>
        <end position="59"/>
    </location>
</feature>
<organism evidence="5 6">
    <name type="scientific">Thalassiosira oceanica</name>
    <name type="common">Marine diatom</name>
    <dbReference type="NCBI Taxonomy" id="159749"/>
    <lineage>
        <taxon>Eukaryota</taxon>
        <taxon>Sar</taxon>
        <taxon>Stramenopiles</taxon>
        <taxon>Ochrophyta</taxon>
        <taxon>Bacillariophyta</taxon>
        <taxon>Coscinodiscophyceae</taxon>
        <taxon>Thalassiosirophycidae</taxon>
        <taxon>Thalassiosirales</taxon>
        <taxon>Thalassiosiraceae</taxon>
        <taxon>Thalassiosira</taxon>
    </lineage>
</organism>
<dbReference type="Pfam" id="PF04755">
    <property type="entry name" value="PAP_fibrillin"/>
    <property type="match status" value="2"/>
</dbReference>
<evidence type="ECO:0000313" key="6">
    <source>
        <dbReference type="Proteomes" id="UP000266841"/>
    </source>
</evidence>
<evidence type="ECO:0000256" key="3">
    <source>
        <dbReference type="SAM" id="MobiDB-lite"/>
    </source>
</evidence>
<comment type="subcellular location">
    <subcellularLocation>
        <location evidence="1">Plastid</location>
    </subcellularLocation>
</comment>
<reference evidence="5 6" key="1">
    <citation type="journal article" date="2012" name="Genome Biol.">
        <title>Genome and low-iron response of an oceanic diatom adapted to chronic iron limitation.</title>
        <authorList>
            <person name="Lommer M."/>
            <person name="Specht M."/>
            <person name="Roy A.S."/>
            <person name="Kraemer L."/>
            <person name="Andreson R."/>
            <person name="Gutowska M.A."/>
            <person name="Wolf J."/>
            <person name="Bergner S.V."/>
            <person name="Schilhabel M.B."/>
            <person name="Klostermeier U.C."/>
            <person name="Beiko R.G."/>
            <person name="Rosenstiel P."/>
            <person name="Hippler M."/>
            <person name="Laroche J."/>
        </authorList>
    </citation>
    <scope>NUCLEOTIDE SEQUENCE [LARGE SCALE GENOMIC DNA]</scope>
    <source>
        <strain evidence="5 6">CCMP1005</strain>
    </source>
</reference>
<name>K0RVW5_THAOC</name>
<dbReference type="InterPro" id="IPR039633">
    <property type="entry name" value="PAP"/>
</dbReference>